<evidence type="ECO:0000313" key="1">
    <source>
        <dbReference type="EMBL" id="KAK2641654.1"/>
    </source>
</evidence>
<accession>A0AAD9WS34</accession>
<sequence length="244" mass="27045">MLNSNCDSIKRLVEDDSPRLIDKKQAREEDSGECNAPPLQTCRRSSRNFTIGSPHLLLVYSNPLFNYTASVVPLLTQQNPVWLTPDLLQDYLLHLALLPLRLLGPLLPWSCSTTIASTNTVATVTLPLPLAAVPPRTTRGLETSDDTTSAAPRVNTRPRLRISEQSEVLDRFVLSWLGGGLAYMNSLPSEILITKGSTLIAKVLSPRDHRTFYFLGFWVLCGHCICTLDCSRIETLAKKLMATV</sequence>
<comment type="caution">
    <text evidence="1">The sequence shown here is derived from an EMBL/GenBank/DDBJ whole genome shotgun (WGS) entry which is preliminary data.</text>
</comment>
<dbReference type="EMBL" id="JANJYI010000007">
    <property type="protein sequence ID" value="KAK2641654.1"/>
    <property type="molecule type" value="Genomic_DNA"/>
</dbReference>
<proteinExistence type="predicted"/>
<gene>
    <name evidence="1" type="ORF">Ddye_023417</name>
</gene>
<name>A0AAD9WS34_9ROSI</name>
<reference evidence="1" key="1">
    <citation type="journal article" date="2023" name="Plant J.">
        <title>Genome sequences and population genomics provide insights into the demographic history, inbreeding, and mutation load of two 'living fossil' tree species of Dipteronia.</title>
        <authorList>
            <person name="Feng Y."/>
            <person name="Comes H.P."/>
            <person name="Chen J."/>
            <person name="Zhu S."/>
            <person name="Lu R."/>
            <person name="Zhang X."/>
            <person name="Li P."/>
            <person name="Qiu J."/>
            <person name="Olsen K.M."/>
            <person name="Qiu Y."/>
        </authorList>
    </citation>
    <scope>NUCLEOTIDE SEQUENCE</scope>
    <source>
        <strain evidence="1">KIB01</strain>
    </source>
</reference>
<organism evidence="1 2">
    <name type="scientific">Dipteronia dyeriana</name>
    <dbReference type="NCBI Taxonomy" id="168575"/>
    <lineage>
        <taxon>Eukaryota</taxon>
        <taxon>Viridiplantae</taxon>
        <taxon>Streptophyta</taxon>
        <taxon>Embryophyta</taxon>
        <taxon>Tracheophyta</taxon>
        <taxon>Spermatophyta</taxon>
        <taxon>Magnoliopsida</taxon>
        <taxon>eudicotyledons</taxon>
        <taxon>Gunneridae</taxon>
        <taxon>Pentapetalae</taxon>
        <taxon>rosids</taxon>
        <taxon>malvids</taxon>
        <taxon>Sapindales</taxon>
        <taxon>Sapindaceae</taxon>
        <taxon>Hippocastanoideae</taxon>
        <taxon>Acereae</taxon>
        <taxon>Dipteronia</taxon>
    </lineage>
</organism>
<dbReference type="Proteomes" id="UP001280121">
    <property type="component" value="Unassembled WGS sequence"/>
</dbReference>
<dbReference type="AlphaFoldDB" id="A0AAD9WS34"/>
<protein>
    <submittedName>
        <fullName evidence="1">Uncharacterized protein</fullName>
    </submittedName>
</protein>
<keyword evidence="2" id="KW-1185">Reference proteome</keyword>
<evidence type="ECO:0000313" key="2">
    <source>
        <dbReference type="Proteomes" id="UP001280121"/>
    </source>
</evidence>